<comment type="function">
    <text evidence="1">Catalyzes the sodium-dependent transport of glutamate.</text>
</comment>
<keyword evidence="1" id="KW-0769">Symport</keyword>
<sequence length="406" mass="42444">MTEEALPLSEFVSFNLAILVYFLGVRLNKKIPFLRHYNIPEPVSGGLLVAVLAFIVFLALDTEISFSLQSRDYLLYCFFTAIGLNARFGDLVKGGKPLLILLCLTVGYMLLQNVVGTSIAAVLGLPVGFGLLGGTVSLVGGHGTAIAWGPKLVADYGVAGAVEIGAATATLGLVAASLLGGPIGNYLIEKRGAKPDPGRPQEAPIIGIETAREADARVTHTGLMRSLLVLNVAIALGVGLQEALEVGVGLDLPVFVVCLFCGIVLSNSVPLVFRKMTWPAGSQSLAVISDLALGIFLTMSLMSLQLWTLAGLAGPMLLILFMQIVIAALFIILAVFPLMGRDYNAAVLGAGFAGFALGATPTAIANMTAVTKRYGPATQAFLILPLVSAFFVDLANALIILLFLGG</sequence>
<evidence type="ECO:0000313" key="4">
    <source>
        <dbReference type="Proteomes" id="UP000236959"/>
    </source>
</evidence>
<dbReference type="GO" id="GO:0015813">
    <property type="term" value="P:L-glutamate transmembrane transport"/>
    <property type="evidence" value="ECO:0007669"/>
    <property type="project" value="UniProtKB-UniRule"/>
</dbReference>
<keyword evidence="1" id="KW-0915">Sodium</keyword>
<keyword evidence="1" id="KW-0997">Cell inner membrane</keyword>
<feature type="transmembrane region" description="Helical" evidence="1">
    <location>
        <begin position="222"/>
        <end position="240"/>
    </location>
</feature>
<keyword evidence="1" id="KW-1133">Transmembrane helix</keyword>
<dbReference type="RefSeq" id="WP_103221297.1">
    <property type="nucleotide sequence ID" value="NZ_PPCN01000001.1"/>
</dbReference>
<dbReference type="GO" id="GO:0015501">
    <property type="term" value="F:glutamate:sodium symporter activity"/>
    <property type="evidence" value="ECO:0007669"/>
    <property type="project" value="UniProtKB-UniRule"/>
</dbReference>
<feature type="transmembrane region" description="Helical" evidence="1">
    <location>
        <begin position="345"/>
        <end position="369"/>
    </location>
</feature>
<keyword evidence="1" id="KW-0406">Ion transport</keyword>
<feature type="transmembrane region" description="Helical" evidence="1">
    <location>
        <begin position="73"/>
        <end position="92"/>
    </location>
</feature>
<gene>
    <name evidence="1" type="primary">gltS</name>
    <name evidence="3" type="ORF">CLV41_1011240</name>
</gene>
<evidence type="ECO:0000256" key="2">
    <source>
        <dbReference type="NCBIfam" id="TIGR00210"/>
    </source>
</evidence>
<reference evidence="3 4" key="1">
    <citation type="submission" date="2018-01" db="EMBL/GenBank/DDBJ databases">
        <title>Genomic Encyclopedia of Archaeal and Bacterial Type Strains, Phase II (KMG-II): from individual species to whole genera.</title>
        <authorList>
            <person name="Goeker M."/>
        </authorList>
    </citation>
    <scope>NUCLEOTIDE SEQUENCE [LARGE SCALE GENOMIC DNA]</scope>
    <source>
        <strain evidence="3 4">DSM 17023</strain>
    </source>
</reference>
<dbReference type="InterPro" id="IPR004445">
    <property type="entry name" value="GltS"/>
</dbReference>
<feature type="transmembrane region" description="Helical" evidence="1">
    <location>
        <begin position="43"/>
        <end position="61"/>
    </location>
</feature>
<feature type="transmembrane region" description="Helical" evidence="1">
    <location>
        <begin position="6"/>
        <end position="23"/>
    </location>
</feature>
<dbReference type="EMBL" id="PPCN01000001">
    <property type="protein sequence ID" value="POF34780.1"/>
    <property type="molecule type" value="Genomic_DNA"/>
</dbReference>
<keyword evidence="1" id="KW-0812">Transmembrane</keyword>
<proteinExistence type="inferred from homology"/>
<keyword evidence="1" id="KW-0739">Sodium transport</keyword>
<dbReference type="AlphaFoldDB" id="A0A2S3V4H0"/>
<comment type="caution">
    <text evidence="3">The sequence shown here is derived from an EMBL/GenBank/DDBJ whole genome shotgun (WGS) entry which is preliminary data.</text>
</comment>
<comment type="subcellular location">
    <subcellularLocation>
        <location evidence="1">Cell inner membrane</location>
        <topology evidence="1">Multi-pass membrane protein</topology>
    </subcellularLocation>
</comment>
<protein>
    <recommendedName>
        <fullName evidence="1 2">Sodium/glutamate symporter</fullName>
    </recommendedName>
</protein>
<comment type="similarity">
    <text evidence="1">Belongs to the glutamate:Na(+) symporter (ESS) (TC 2.A.27) family.</text>
</comment>
<keyword evidence="1" id="KW-0813">Transport</keyword>
<dbReference type="OrthoDB" id="4921038at2"/>
<dbReference type="Proteomes" id="UP000236959">
    <property type="component" value="Unassembled WGS sequence"/>
</dbReference>
<keyword evidence="1" id="KW-0029">Amino-acid transport</keyword>
<evidence type="ECO:0000256" key="1">
    <source>
        <dbReference type="HAMAP-Rule" id="MF_02062"/>
    </source>
</evidence>
<dbReference type="PANTHER" id="PTHR36178:SF1">
    <property type="entry name" value="SODIUM_GLUTAMATE SYMPORTER"/>
    <property type="match status" value="1"/>
</dbReference>
<dbReference type="GO" id="GO:0005886">
    <property type="term" value="C:plasma membrane"/>
    <property type="evidence" value="ECO:0007669"/>
    <property type="project" value="UniProtKB-SubCell"/>
</dbReference>
<feature type="transmembrane region" description="Helical" evidence="1">
    <location>
        <begin position="99"/>
        <end position="123"/>
    </location>
</feature>
<organism evidence="3 4">
    <name type="scientific">Roseibium marinum</name>
    <dbReference type="NCBI Taxonomy" id="281252"/>
    <lineage>
        <taxon>Bacteria</taxon>
        <taxon>Pseudomonadati</taxon>
        <taxon>Pseudomonadota</taxon>
        <taxon>Alphaproteobacteria</taxon>
        <taxon>Hyphomicrobiales</taxon>
        <taxon>Stappiaceae</taxon>
        <taxon>Roseibium</taxon>
    </lineage>
</organism>
<dbReference type="Pfam" id="PF03616">
    <property type="entry name" value="Glt_symporter"/>
    <property type="match status" value="1"/>
</dbReference>
<accession>A0A2S3V4H0</accession>
<keyword evidence="1" id="KW-0472">Membrane</keyword>
<name>A0A2S3V4H0_9HYPH</name>
<keyword evidence="1" id="KW-1003">Cell membrane</keyword>
<feature type="transmembrane region" description="Helical" evidence="1">
    <location>
        <begin position="252"/>
        <end position="273"/>
    </location>
</feature>
<evidence type="ECO:0000313" key="3">
    <source>
        <dbReference type="EMBL" id="POF34780.1"/>
    </source>
</evidence>
<keyword evidence="4" id="KW-1185">Reference proteome</keyword>
<feature type="transmembrane region" description="Helical" evidence="1">
    <location>
        <begin position="316"/>
        <end position="338"/>
    </location>
</feature>
<dbReference type="PANTHER" id="PTHR36178">
    <property type="entry name" value="SLR0625 PROTEIN"/>
    <property type="match status" value="1"/>
</dbReference>
<dbReference type="NCBIfam" id="TIGR00210">
    <property type="entry name" value="gltS"/>
    <property type="match status" value="1"/>
</dbReference>
<feature type="transmembrane region" description="Helical" evidence="1">
    <location>
        <begin position="164"/>
        <end position="188"/>
    </location>
</feature>
<feature type="transmembrane region" description="Helical" evidence="1">
    <location>
        <begin position="285"/>
        <end position="310"/>
    </location>
</feature>
<dbReference type="HAMAP" id="MF_02062">
    <property type="entry name" value="GltS"/>
    <property type="match status" value="1"/>
</dbReference>
<feature type="transmembrane region" description="Helical" evidence="1">
    <location>
        <begin position="381"/>
        <end position="404"/>
    </location>
</feature>